<dbReference type="GO" id="GO:0045290">
    <property type="term" value="F:D-arabinose 1-dehydrogenase [NAD(P)+] activity"/>
    <property type="evidence" value="ECO:0007669"/>
    <property type="project" value="InterPro"/>
</dbReference>
<dbReference type="CDD" id="cd19164">
    <property type="entry name" value="AKR_ARA2"/>
    <property type="match status" value="1"/>
</dbReference>
<evidence type="ECO:0000313" key="4">
    <source>
        <dbReference type="Proteomes" id="UP000091956"/>
    </source>
</evidence>
<organism evidence="3 4">
    <name type="scientific">Pseudogymnoascus verrucosus</name>
    <dbReference type="NCBI Taxonomy" id="342668"/>
    <lineage>
        <taxon>Eukaryota</taxon>
        <taxon>Fungi</taxon>
        <taxon>Dikarya</taxon>
        <taxon>Ascomycota</taxon>
        <taxon>Pezizomycotina</taxon>
        <taxon>Leotiomycetes</taxon>
        <taxon>Thelebolales</taxon>
        <taxon>Thelebolaceae</taxon>
        <taxon>Pseudogymnoascus</taxon>
    </lineage>
</organism>
<dbReference type="PANTHER" id="PTHR42686:SF1">
    <property type="entry name" value="GH17980P-RELATED"/>
    <property type="match status" value="1"/>
</dbReference>
<accession>A0A2P2SW68</accession>
<reference evidence="4" key="2">
    <citation type="journal article" date="2018" name="Nat. Commun.">
        <title>Extreme sensitivity to ultraviolet light in the fungal pathogen causing white-nose syndrome of bats.</title>
        <authorList>
            <person name="Palmer J.M."/>
            <person name="Drees K.P."/>
            <person name="Foster J.T."/>
            <person name="Lindner D.L."/>
        </authorList>
    </citation>
    <scope>NUCLEOTIDE SEQUENCE [LARGE SCALE GENOMIC DNA]</scope>
    <source>
        <strain evidence="4">UAMH 10579</strain>
    </source>
</reference>
<evidence type="ECO:0000259" key="2">
    <source>
        <dbReference type="Pfam" id="PF00248"/>
    </source>
</evidence>
<dbReference type="PANTHER" id="PTHR42686">
    <property type="entry name" value="GH17980P-RELATED"/>
    <property type="match status" value="1"/>
</dbReference>
<dbReference type="FunFam" id="3.20.20.100:FF:000037">
    <property type="entry name" value="L-galactose dehydrogenase (L-GalDH)"/>
    <property type="match status" value="1"/>
</dbReference>
<feature type="domain" description="NADP-dependent oxidoreductase" evidence="2">
    <location>
        <begin position="14"/>
        <end position="314"/>
    </location>
</feature>
<reference evidence="3 4" key="1">
    <citation type="submission" date="2016-03" db="EMBL/GenBank/DDBJ databases">
        <title>Comparative genomics of Pseudogymnoascus destructans, the fungus causing white-nose syndrome of bats.</title>
        <authorList>
            <person name="Palmer J.M."/>
            <person name="Drees K.P."/>
            <person name="Foster J.T."/>
            <person name="Lindner D.L."/>
        </authorList>
    </citation>
    <scope>NUCLEOTIDE SEQUENCE [LARGE SCALE GENOMIC DNA]</scope>
    <source>
        <strain evidence="3 4">UAMH 10579</strain>
    </source>
</reference>
<proteinExistence type="predicted"/>
<dbReference type="Gene3D" id="3.20.20.100">
    <property type="entry name" value="NADP-dependent oxidoreductase domain"/>
    <property type="match status" value="1"/>
</dbReference>
<dbReference type="EMBL" id="KV460207">
    <property type="protein sequence ID" value="OBU01061.1"/>
    <property type="molecule type" value="Genomic_DNA"/>
</dbReference>
<dbReference type="OrthoDB" id="5286008at2759"/>
<keyword evidence="4" id="KW-1185">Reference proteome</keyword>
<dbReference type="GeneID" id="28834280"/>
<dbReference type="Pfam" id="PF00248">
    <property type="entry name" value="Aldo_ket_red"/>
    <property type="match status" value="1"/>
</dbReference>
<protein>
    <recommendedName>
        <fullName evidence="2">NADP-dependent oxidoreductase domain-containing protein</fullName>
    </recommendedName>
</protein>
<dbReference type="GO" id="GO:0070485">
    <property type="term" value="P:dehydro-D-arabinono-1,4-lactone biosynthetic process"/>
    <property type="evidence" value="ECO:0007669"/>
    <property type="project" value="TreeGrafter"/>
</dbReference>
<sequence length="371" mass="40533">MPKTTPPLADVIPPLIFGTAVFNHQFNSDPFSLPSTTLVHHALSSGVSGFDTSPYYGPSEEILGAALIAPIAETKAPFPRDQYTILTKVGRIAADEFDYSPEWIRKSIARSLQRLHTDYLDVVYCHDVEFVTPAEALGAIKELRRIRDEDGSIKYVGISGFPVETLCDLAEMILRETGEPLDIVQSYGNYTVQNQTLKNKGVQRFKAAGVDVVPNASILGMGLLRTQGVPTGSMGNWHPAPDGLRKVCQDAVRVCAAKNETLENVATRWSLEHWLVDGAEVGTSSSVVDGQKIGVSVIGVSNLVELEGALKVWQSVKDGVQSGVEEGKKTESLNRRRHIDEIVLGIYEVLGKWRDFAWDSPGAEFVNKAAK</sequence>
<dbReference type="InterPro" id="IPR044480">
    <property type="entry name" value="Ara2-like"/>
</dbReference>
<dbReference type="RefSeq" id="XP_018134793.1">
    <property type="nucleotide sequence ID" value="XM_018270422.2"/>
</dbReference>
<gene>
    <name evidence="3" type="ORF">VE01_00894</name>
</gene>
<dbReference type="GO" id="GO:0005829">
    <property type="term" value="C:cytosol"/>
    <property type="evidence" value="ECO:0007669"/>
    <property type="project" value="TreeGrafter"/>
</dbReference>
<evidence type="ECO:0000313" key="3">
    <source>
        <dbReference type="EMBL" id="OBU01061.1"/>
    </source>
</evidence>
<keyword evidence="1" id="KW-0560">Oxidoreductase</keyword>
<dbReference type="InterPro" id="IPR036812">
    <property type="entry name" value="NAD(P)_OxRdtase_dom_sf"/>
</dbReference>
<dbReference type="SUPFAM" id="SSF51430">
    <property type="entry name" value="NAD(P)-linked oxidoreductase"/>
    <property type="match status" value="1"/>
</dbReference>
<dbReference type="Proteomes" id="UP000091956">
    <property type="component" value="Unassembled WGS sequence"/>
</dbReference>
<dbReference type="STRING" id="342668.A0A2P2SW68"/>
<name>A0A2P2SW68_9PEZI</name>
<dbReference type="AlphaFoldDB" id="A0A2P2SW68"/>
<dbReference type="InterPro" id="IPR023210">
    <property type="entry name" value="NADP_OxRdtase_dom"/>
</dbReference>
<evidence type="ECO:0000256" key="1">
    <source>
        <dbReference type="ARBA" id="ARBA00023002"/>
    </source>
</evidence>
<dbReference type="InterPro" id="IPR020471">
    <property type="entry name" value="AKR"/>
</dbReference>